<evidence type="ECO:0000313" key="1">
    <source>
        <dbReference type="EMBL" id="KAF2540714.1"/>
    </source>
</evidence>
<reference evidence="2" key="1">
    <citation type="submission" date="2019-12" db="EMBL/GenBank/DDBJ databases">
        <title>Genome sequencing and annotation of Brassica cretica.</title>
        <authorList>
            <person name="Studholme D.J."/>
            <person name="Sarris P.F."/>
        </authorList>
    </citation>
    <scope>NUCLEOTIDE SEQUENCE</scope>
    <source>
        <strain evidence="1">PFS-001/15</strain>
        <strain evidence="2">PFS-102/07</strain>
        <tissue evidence="2">Leaf</tissue>
    </source>
</reference>
<organism evidence="2">
    <name type="scientific">Brassica cretica</name>
    <name type="common">Mustard</name>
    <dbReference type="NCBI Taxonomy" id="69181"/>
    <lineage>
        <taxon>Eukaryota</taxon>
        <taxon>Viridiplantae</taxon>
        <taxon>Streptophyta</taxon>
        <taxon>Embryophyta</taxon>
        <taxon>Tracheophyta</taxon>
        <taxon>Spermatophyta</taxon>
        <taxon>Magnoliopsida</taxon>
        <taxon>eudicotyledons</taxon>
        <taxon>Gunneridae</taxon>
        <taxon>Pentapetalae</taxon>
        <taxon>rosids</taxon>
        <taxon>malvids</taxon>
        <taxon>Brassicales</taxon>
        <taxon>Brassicaceae</taxon>
        <taxon>Brassiceae</taxon>
        <taxon>Brassica</taxon>
    </lineage>
</organism>
<protein>
    <submittedName>
        <fullName evidence="2">Uncharacterized protein</fullName>
    </submittedName>
</protein>
<sequence>MGMKLSHEALLLIPPKFETFVESLQICSQQSSRPYLGDKGYLVTIMPSRHELFIDSSKLKTRSR</sequence>
<proteinExistence type="predicted"/>
<evidence type="ECO:0000313" key="2">
    <source>
        <dbReference type="EMBL" id="KAF2587585.1"/>
    </source>
</evidence>
<comment type="caution">
    <text evidence="2">The sequence shown here is derived from an EMBL/GenBank/DDBJ whole genome shotgun (WGS) entry which is preliminary data.</text>
</comment>
<dbReference type="EMBL" id="QGKW02002005">
    <property type="protein sequence ID" value="KAF2540714.1"/>
    <property type="molecule type" value="Genomic_DNA"/>
</dbReference>
<name>A0A8S9JZR1_BRACR</name>
<dbReference type="AlphaFoldDB" id="A0A8S9JZR1"/>
<gene>
    <name evidence="1" type="ORF">F2Q68_00030753</name>
    <name evidence="2" type="ORF">F2Q70_00035520</name>
</gene>
<accession>A0A8S9JZR1</accession>
<dbReference type="EMBL" id="QGKY02000246">
    <property type="protein sequence ID" value="KAF2587585.1"/>
    <property type="molecule type" value="Genomic_DNA"/>
</dbReference>
<dbReference type="Proteomes" id="UP000712281">
    <property type="component" value="Unassembled WGS sequence"/>
</dbReference>